<dbReference type="GO" id="GO:0016787">
    <property type="term" value="F:hydrolase activity"/>
    <property type="evidence" value="ECO:0007669"/>
    <property type="project" value="UniProtKB-KW"/>
</dbReference>
<comment type="caution">
    <text evidence="8">The sequence shown here is derived from an EMBL/GenBank/DDBJ whole genome shotgun (WGS) entry which is preliminary data.</text>
</comment>
<dbReference type="InterPro" id="IPR027417">
    <property type="entry name" value="P-loop_NTPase"/>
</dbReference>
<name>A0A0J1IGN5_NIACI</name>
<evidence type="ECO:0000256" key="2">
    <source>
        <dbReference type="ARBA" id="ARBA00022741"/>
    </source>
</evidence>
<keyword evidence="5" id="KW-0067">ATP-binding</keyword>
<dbReference type="SUPFAM" id="SSF52540">
    <property type="entry name" value="P-loop containing nucleoside triphosphate hydrolases"/>
    <property type="match status" value="1"/>
</dbReference>
<organism evidence="8 9">
    <name type="scientific">Niallia circulans</name>
    <name type="common">Bacillus circulans</name>
    <dbReference type="NCBI Taxonomy" id="1397"/>
    <lineage>
        <taxon>Bacteria</taxon>
        <taxon>Bacillati</taxon>
        <taxon>Bacillota</taxon>
        <taxon>Bacilli</taxon>
        <taxon>Bacillales</taxon>
        <taxon>Bacillaceae</taxon>
        <taxon>Niallia</taxon>
    </lineage>
</organism>
<keyword evidence="3" id="KW-0378">Hydrolase</keyword>
<evidence type="ECO:0000313" key="8">
    <source>
        <dbReference type="EMBL" id="KLV25101.1"/>
    </source>
</evidence>
<dbReference type="PANTHER" id="PTHR43788">
    <property type="entry name" value="DNA2/NAM7 HELICASE FAMILY MEMBER"/>
    <property type="match status" value="1"/>
</dbReference>
<evidence type="ECO:0000259" key="6">
    <source>
        <dbReference type="Pfam" id="PF13086"/>
    </source>
</evidence>
<comment type="similarity">
    <text evidence="1">Belongs to the DNA2/NAM7 helicase family.</text>
</comment>
<proteinExistence type="inferred from homology"/>
<dbReference type="Pfam" id="PF13086">
    <property type="entry name" value="AAA_11"/>
    <property type="match status" value="1"/>
</dbReference>
<protein>
    <submittedName>
        <fullName evidence="8">DNA helicase</fullName>
    </submittedName>
</protein>
<dbReference type="Gene3D" id="3.40.50.300">
    <property type="entry name" value="P-loop containing nucleotide triphosphate hydrolases"/>
    <property type="match status" value="2"/>
</dbReference>
<accession>A0A0J1IGN5</accession>
<evidence type="ECO:0000256" key="4">
    <source>
        <dbReference type="ARBA" id="ARBA00022806"/>
    </source>
</evidence>
<keyword evidence="2" id="KW-0547">Nucleotide-binding</keyword>
<dbReference type="PANTHER" id="PTHR43788:SF8">
    <property type="entry name" value="DNA-BINDING PROTEIN SMUBP-2"/>
    <property type="match status" value="1"/>
</dbReference>
<keyword evidence="4 8" id="KW-0347">Helicase</keyword>
<evidence type="ECO:0000256" key="3">
    <source>
        <dbReference type="ARBA" id="ARBA00022801"/>
    </source>
</evidence>
<reference evidence="8 9" key="1">
    <citation type="submission" date="2015-05" db="EMBL/GenBank/DDBJ databases">
        <title>Whole genome sequence and identification of bacterial endophytes from Costus igneus.</title>
        <authorList>
            <person name="Lee Y.P."/>
            <person name="Gan H.M."/>
            <person name="Eng W."/>
            <person name="Wheatley M.S."/>
            <person name="Caraballo A."/>
            <person name="Polter S."/>
            <person name="Savka M.A."/>
            <person name="Hudson A.O."/>
        </authorList>
    </citation>
    <scope>NUCLEOTIDE SEQUENCE [LARGE SCALE GENOMIC DNA]</scope>
    <source>
        <strain evidence="8 9">RIT379</strain>
    </source>
</reference>
<dbReference type="OrthoDB" id="9757917at2"/>
<dbReference type="PATRIC" id="fig|1397.4.peg.1567"/>
<feature type="domain" description="DNA2/NAM7 helicase helicase" evidence="6">
    <location>
        <begin position="159"/>
        <end position="369"/>
    </location>
</feature>
<dbReference type="AlphaFoldDB" id="A0A0J1IGN5"/>
<dbReference type="Proteomes" id="UP000036045">
    <property type="component" value="Unassembled WGS sequence"/>
</dbReference>
<dbReference type="CDD" id="cd18808">
    <property type="entry name" value="SF1_C_Upf1"/>
    <property type="match status" value="1"/>
</dbReference>
<dbReference type="GO" id="GO:0043139">
    <property type="term" value="F:5'-3' DNA helicase activity"/>
    <property type="evidence" value="ECO:0007669"/>
    <property type="project" value="TreeGrafter"/>
</dbReference>
<dbReference type="GO" id="GO:0005524">
    <property type="term" value="F:ATP binding"/>
    <property type="evidence" value="ECO:0007669"/>
    <property type="project" value="UniProtKB-KW"/>
</dbReference>
<evidence type="ECO:0000256" key="1">
    <source>
        <dbReference type="ARBA" id="ARBA00007913"/>
    </source>
</evidence>
<evidence type="ECO:0000259" key="7">
    <source>
        <dbReference type="Pfam" id="PF13087"/>
    </source>
</evidence>
<dbReference type="InterPro" id="IPR041679">
    <property type="entry name" value="DNA2/NAM7-like_C"/>
</dbReference>
<feature type="domain" description="DNA2/NAM7 helicase-like C-terminal" evidence="7">
    <location>
        <begin position="400"/>
        <end position="586"/>
    </location>
</feature>
<dbReference type="Pfam" id="PF13087">
    <property type="entry name" value="AAA_12"/>
    <property type="match status" value="1"/>
</dbReference>
<keyword evidence="9" id="KW-1185">Reference proteome</keyword>
<dbReference type="RefSeq" id="WP_047943441.1">
    <property type="nucleotide sequence ID" value="NZ_LDPH01000018.1"/>
</dbReference>
<dbReference type="InterPro" id="IPR047187">
    <property type="entry name" value="SF1_C_Upf1"/>
</dbReference>
<evidence type="ECO:0000256" key="5">
    <source>
        <dbReference type="ARBA" id="ARBA00022840"/>
    </source>
</evidence>
<evidence type="ECO:0000313" key="9">
    <source>
        <dbReference type="Proteomes" id="UP000036045"/>
    </source>
</evidence>
<dbReference type="InterPro" id="IPR050534">
    <property type="entry name" value="Coronavir_polyprotein_1ab"/>
</dbReference>
<dbReference type="InterPro" id="IPR041677">
    <property type="entry name" value="DNA2/NAM7_AAA_11"/>
</dbReference>
<dbReference type="EMBL" id="LDPH01000018">
    <property type="protein sequence ID" value="KLV25101.1"/>
    <property type="molecule type" value="Genomic_DNA"/>
</dbReference>
<sequence>MTNIITTIKQWQQALQIEINHLKKYGQSKVALYNGIRLNTENDFTYYFESISNLKVPIGSNVMIHWGSQAVRGRVLSADGKSLLIILEKAIGEDVSEAYLSHDPWELLEQLQIRFDTIKKNKRKLSRIVKLMQPSEETKHPSEQLKNHVHELSLRCKYNPVSFVWGPPGTGKTYTLARVALQRYWKGKRILLLAQSNQAVDVLLTEITTTIKEKDRFKIGDILRYGGNSNNASLEQEKITTSSLLDKKDMDLAKQKQYFFEEKLKLKQDLSYSFTTRDSAQLLEMEEKLANVMEKIRKRELQFVQKAKIVGTTIVKAATDPAIYEDEYDLVIVDEASMAYIPQVAFSASLAKRIIICGDFKQLPPIATSRHALVDKWLKEDVFHATGVAETVRSSSLHPQLLLLNEQRRMHPSISQFTNKYIYHSLVGDHKKVERNRKAIAEKLPFQGEANILLDSSQFGAYATFERASKSRMNYIHLLLALQVINEALNEKGTTSIGYVTPYRAQAEIMEAMASEFFPEAIIEKRLIIATVHRFQGSERDIIIFDSVEGEAFLKPGILLTGKESERLINVAISRAKGKFIHIANRNYIKTKIDRKKTIRQLVNHQERFNKVVTNQQIGEWIQKKNPKLFWTHAQRVELLEKDIKRSNHTIIASFPKQNEILKQQWKQLLNRGSIGLAPGIPFPFIIIDEKVIWFGLPSELVNGSTPPSLAVRIHSPYLASYLLKYIS</sequence>
<gene>
    <name evidence="8" type="ORF">ABW02_16825</name>
</gene>